<accession>A0A923T8L4</accession>
<dbReference type="EMBL" id="JACSIT010000100">
    <property type="protein sequence ID" value="MBC6994676.1"/>
    <property type="molecule type" value="Genomic_DNA"/>
</dbReference>
<evidence type="ECO:0000256" key="1">
    <source>
        <dbReference type="ARBA" id="ARBA00023125"/>
    </source>
</evidence>
<dbReference type="GO" id="GO:0003697">
    <property type="term" value="F:single-stranded DNA binding"/>
    <property type="evidence" value="ECO:0007669"/>
    <property type="project" value="InterPro"/>
</dbReference>
<protein>
    <submittedName>
        <fullName evidence="3">Single-stranded DNA-binding protein</fullName>
    </submittedName>
</protein>
<gene>
    <name evidence="3" type="ORF">H9S92_10910</name>
</gene>
<dbReference type="Pfam" id="PF00436">
    <property type="entry name" value="SSB"/>
    <property type="match status" value="1"/>
</dbReference>
<dbReference type="SUPFAM" id="SSF50249">
    <property type="entry name" value="Nucleic acid-binding proteins"/>
    <property type="match status" value="1"/>
</dbReference>
<name>A0A923T8L4_9BACT</name>
<sequence>MNSLSLAGVLTGTPTYHCNPEARDLLRFTLRTPPSGAAGSTEEDHHCLAWGPAALDLHVHLKVGDQLVVRGELRYRPRPNALPDDPAYRIPEVYVKGYSYLGTSEEQGSQ</sequence>
<evidence type="ECO:0000256" key="2">
    <source>
        <dbReference type="PROSITE-ProRule" id="PRU00252"/>
    </source>
</evidence>
<keyword evidence="1 2" id="KW-0238">DNA-binding</keyword>
<dbReference type="InterPro" id="IPR012340">
    <property type="entry name" value="NA-bd_OB-fold"/>
</dbReference>
<dbReference type="Gene3D" id="2.40.50.140">
    <property type="entry name" value="Nucleic acid-binding proteins"/>
    <property type="match status" value="1"/>
</dbReference>
<comment type="caution">
    <text evidence="3">The sequence shown here is derived from an EMBL/GenBank/DDBJ whole genome shotgun (WGS) entry which is preliminary data.</text>
</comment>
<proteinExistence type="predicted"/>
<dbReference type="Proteomes" id="UP000650081">
    <property type="component" value="Unassembled WGS sequence"/>
</dbReference>
<keyword evidence="4" id="KW-1185">Reference proteome</keyword>
<dbReference type="PROSITE" id="PS50935">
    <property type="entry name" value="SSB"/>
    <property type="match status" value="1"/>
</dbReference>
<evidence type="ECO:0000313" key="3">
    <source>
        <dbReference type="EMBL" id="MBC6994676.1"/>
    </source>
</evidence>
<dbReference type="InterPro" id="IPR000424">
    <property type="entry name" value="Primosome_PriB/ssb"/>
</dbReference>
<evidence type="ECO:0000313" key="4">
    <source>
        <dbReference type="Proteomes" id="UP000650081"/>
    </source>
</evidence>
<reference evidence="3" key="1">
    <citation type="submission" date="2020-08" db="EMBL/GenBank/DDBJ databases">
        <title>Lewinella bacteria from marine environments.</title>
        <authorList>
            <person name="Zhong Y."/>
        </authorList>
    </citation>
    <scope>NUCLEOTIDE SEQUENCE</scope>
    <source>
        <strain evidence="3">KCTC 42187</strain>
    </source>
</reference>
<dbReference type="RefSeq" id="WP_187466741.1">
    <property type="nucleotide sequence ID" value="NZ_JACSIT010000100.1"/>
</dbReference>
<organism evidence="3 4">
    <name type="scientific">Neolewinella lacunae</name>
    <dbReference type="NCBI Taxonomy" id="1517758"/>
    <lineage>
        <taxon>Bacteria</taxon>
        <taxon>Pseudomonadati</taxon>
        <taxon>Bacteroidota</taxon>
        <taxon>Saprospiria</taxon>
        <taxon>Saprospirales</taxon>
        <taxon>Lewinellaceae</taxon>
        <taxon>Neolewinella</taxon>
    </lineage>
</organism>
<dbReference type="AlphaFoldDB" id="A0A923T8L4"/>